<sequence length="233" mass="25984">MRDRFFLWFGSAFAAFGLLFAGVGGWMLFDDLDFQKDALHARGTVVDLEQRTSDDGYVYAPIVEWRDQNGTPQRFVGGVGSNPAAYDRGEAVDVTYHRGLPGQARVDSFTERHMGPAIFGGMGSLFAIVGLTLVVLHLRRRRTIASLKSAGMPIQAKFLSCQIDRSTTINGRHPYRVSAQATHPTTGKLHRFDSDYIWVDLSDSLNGKPVRVLCDPTDPEDYFVDLSDYVEED</sequence>
<feature type="transmembrane region" description="Helical" evidence="1">
    <location>
        <begin position="117"/>
        <end position="138"/>
    </location>
</feature>
<gene>
    <name evidence="2" type="primary">ymfA</name>
    <name evidence="2" type="ORF">A6F68_00215</name>
</gene>
<dbReference type="EMBL" id="CP016591">
    <property type="protein sequence ID" value="ANY18750.1"/>
    <property type="molecule type" value="Genomic_DNA"/>
</dbReference>
<reference evidence="2 3" key="1">
    <citation type="submission" date="2016-07" db="EMBL/GenBank/DDBJ databases">
        <title>Complete genome sequence of Altererythrobacter dongtanensis KCTC 22672, a type strain with esterase isolated from tidal flat.</title>
        <authorList>
            <person name="Cheng H."/>
            <person name="Wu Y.-H."/>
            <person name="Zhou P."/>
            <person name="Huo Y.-Y."/>
            <person name="Wang C.-S."/>
            <person name="Xu X.-W."/>
        </authorList>
    </citation>
    <scope>NUCLEOTIDE SEQUENCE [LARGE SCALE GENOMIC DNA]</scope>
    <source>
        <strain evidence="2 3">KCTC 22672</strain>
    </source>
</reference>
<dbReference type="Proteomes" id="UP000092932">
    <property type="component" value="Chromosome"/>
</dbReference>
<dbReference type="OrthoDB" id="2242169at2"/>
<accession>A0A1B2A9B3</accession>
<feature type="transmembrane region" description="Helical" evidence="1">
    <location>
        <begin position="7"/>
        <end position="29"/>
    </location>
</feature>
<evidence type="ECO:0000256" key="1">
    <source>
        <dbReference type="SAM" id="Phobius"/>
    </source>
</evidence>
<dbReference type="RefSeq" id="WP_084001490.1">
    <property type="nucleotide sequence ID" value="NZ_CP016591.1"/>
</dbReference>
<dbReference type="KEGG" id="ado:A6F68_00215"/>
<proteinExistence type="predicted"/>
<keyword evidence="1" id="KW-0472">Membrane</keyword>
<dbReference type="AlphaFoldDB" id="A0A1B2A9B3"/>
<name>A0A1B2A9B3_9SPHN</name>
<organism evidence="2 3">
    <name type="scientific">Tsuneonella dongtanensis</name>
    <dbReference type="NCBI Taxonomy" id="692370"/>
    <lineage>
        <taxon>Bacteria</taxon>
        <taxon>Pseudomonadati</taxon>
        <taxon>Pseudomonadota</taxon>
        <taxon>Alphaproteobacteria</taxon>
        <taxon>Sphingomonadales</taxon>
        <taxon>Erythrobacteraceae</taxon>
        <taxon>Tsuneonella</taxon>
    </lineage>
</organism>
<keyword evidence="1" id="KW-0812">Transmembrane</keyword>
<evidence type="ECO:0000313" key="2">
    <source>
        <dbReference type="EMBL" id="ANY18750.1"/>
    </source>
</evidence>
<evidence type="ECO:0000313" key="3">
    <source>
        <dbReference type="Proteomes" id="UP000092932"/>
    </source>
</evidence>
<keyword evidence="3" id="KW-1185">Reference proteome</keyword>
<keyword evidence="1" id="KW-1133">Transmembrane helix</keyword>
<protein>
    <submittedName>
        <fullName evidence="2">Inner membrane protein YmfA</fullName>
    </submittedName>
</protein>
<dbReference type="STRING" id="692370.A6F68_00215"/>